<keyword evidence="2" id="KW-1185">Reference proteome</keyword>
<accession>A0A498N1B4</accession>
<name>A0A498N1B4_LABRO</name>
<dbReference type="Proteomes" id="UP000290572">
    <property type="component" value="Unassembled WGS sequence"/>
</dbReference>
<evidence type="ECO:0000313" key="1">
    <source>
        <dbReference type="EMBL" id="RXN28079.1"/>
    </source>
</evidence>
<protein>
    <submittedName>
        <fullName evidence="1">WD repeat-containing 36-like protein</fullName>
    </submittedName>
</protein>
<organism evidence="1 2">
    <name type="scientific">Labeo rohita</name>
    <name type="common">Indian major carp</name>
    <name type="synonym">Cyprinus rohita</name>
    <dbReference type="NCBI Taxonomy" id="84645"/>
    <lineage>
        <taxon>Eukaryota</taxon>
        <taxon>Metazoa</taxon>
        <taxon>Chordata</taxon>
        <taxon>Craniata</taxon>
        <taxon>Vertebrata</taxon>
        <taxon>Euteleostomi</taxon>
        <taxon>Actinopterygii</taxon>
        <taxon>Neopterygii</taxon>
        <taxon>Teleostei</taxon>
        <taxon>Ostariophysi</taxon>
        <taxon>Cypriniformes</taxon>
        <taxon>Cyprinidae</taxon>
        <taxon>Labeoninae</taxon>
        <taxon>Labeonini</taxon>
        <taxon>Labeo</taxon>
    </lineage>
</organism>
<comment type="caution">
    <text evidence="1">The sequence shown here is derived from an EMBL/GenBank/DDBJ whole genome shotgun (WGS) entry which is preliminary data.</text>
</comment>
<evidence type="ECO:0000313" key="2">
    <source>
        <dbReference type="Proteomes" id="UP000290572"/>
    </source>
</evidence>
<proteinExistence type="predicted"/>
<gene>
    <name evidence="1" type="ORF">ROHU_019584</name>
</gene>
<sequence>MESIEPPDQHEHCFARLGLAHAGAALEESDYRHCMDLPGCVLRTHCNVARGLFGVRPTATSMPEAGASTCSTAILSSHFIPQ</sequence>
<dbReference type="AlphaFoldDB" id="A0A498N1B4"/>
<dbReference type="EMBL" id="QBIY01011906">
    <property type="protein sequence ID" value="RXN28079.1"/>
    <property type="molecule type" value="Genomic_DNA"/>
</dbReference>
<reference evidence="1 2" key="1">
    <citation type="submission" date="2018-03" db="EMBL/GenBank/DDBJ databases">
        <title>Draft genome sequence of Rohu Carp (Labeo rohita).</title>
        <authorList>
            <person name="Das P."/>
            <person name="Kushwaha B."/>
            <person name="Joshi C.G."/>
            <person name="Kumar D."/>
            <person name="Nagpure N.S."/>
            <person name="Sahoo L."/>
            <person name="Das S.P."/>
            <person name="Bit A."/>
            <person name="Patnaik S."/>
            <person name="Meher P.K."/>
            <person name="Jayasankar P."/>
            <person name="Koringa P.G."/>
            <person name="Patel N.V."/>
            <person name="Hinsu A.T."/>
            <person name="Kumar R."/>
            <person name="Pandey M."/>
            <person name="Agarwal S."/>
            <person name="Srivastava S."/>
            <person name="Singh M."/>
            <person name="Iquebal M.A."/>
            <person name="Jaiswal S."/>
            <person name="Angadi U.B."/>
            <person name="Kumar N."/>
            <person name="Raza M."/>
            <person name="Shah T.M."/>
            <person name="Rai A."/>
            <person name="Jena J.K."/>
        </authorList>
    </citation>
    <scope>NUCLEOTIDE SEQUENCE [LARGE SCALE GENOMIC DNA]</scope>
    <source>
        <strain evidence="1">DASCIFA01</strain>
        <tissue evidence="1">Testis</tissue>
    </source>
</reference>